<gene>
    <name evidence="2" type="ORF">D3250_05835</name>
</gene>
<reference evidence="2 3" key="1">
    <citation type="submission" date="2018-09" db="EMBL/GenBank/DDBJ databases">
        <title>Nesterenkonia natronophila sp. nov., an alkaliphilic actinobacteriume isolated from a soda lake, and emended description of the genus Nesterenkonia.</title>
        <authorList>
            <person name="Menes R.J."/>
            <person name="Iriarte A."/>
        </authorList>
    </citation>
    <scope>NUCLEOTIDE SEQUENCE [LARGE SCALE GENOMIC DNA]</scope>
    <source>
        <strain evidence="2 3">M8</strain>
    </source>
</reference>
<dbReference type="Proteomes" id="UP000266615">
    <property type="component" value="Unassembled WGS sequence"/>
</dbReference>
<keyword evidence="3" id="KW-1185">Reference proteome</keyword>
<accession>A0A3A4F1H1</accession>
<proteinExistence type="predicted"/>
<evidence type="ECO:0008006" key="4">
    <source>
        <dbReference type="Google" id="ProtNLM"/>
    </source>
</evidence>
<protein>
    <recommendedName>
        <fullName evidence="4">DUF3188 domain-containing protein</fullName>
    </recommendedName>
</protein>
<evidence type="ECO:0000313" key="2">
    <source>
        <dbReference type="EMBL" id="RJN31658.1"/>
    </source>
</evidence>
<keyword evidence="1" id="KW-0812">Transmembrane</keyword>
<evidence type="ECO:0000313" key="3">
    <source>
        <dbReference type="Proteomes" id="UP000266615"/>
    </source>
</evidence>
<dbReference type="AlphaFoldDB" id="A0A3A4F1H1"/>
<dbReference type="OrthoDB" id="4965424at2"/>
<name>A0A3A4F1H1_9MICC</name>
<sequence length="82" mass="8686">MIDKPFDPWASGTPAYRAALIAGMACSLLGILALVFAAVADSTLFRTVGIVLIGIGILSHVTGIGLRKRQALHIIRERKSQG</sequence>
<keyword evidence="1" id="KW-1133">Transmembrane helix</keyword>
<organism evidence="2 3">
    <name type="scientific">Nesterenkonia natronophila</name>
    <dbReference type="NCBI Taxonomy" id="2174932"/>
    <lineage>
        <taxon>Bacteria</taxon>
        <taxon>Bacillati</taxon>
        <taxon>Actinomycetota</taxon>
        <taxon>Actinomycetes</taxon>
        <taxon>Micrococcales</taxon>
        <taxon>Micrococcaceae</taxon>
        <taxon>Nesterenkonia</taxon>
    </lineage>
</organism>
<feature type="transmembrane region" description="Helical" evidence="1">
    <location>
        <begin position="20"/>
        <end position="39"/>
    </location>
</feature>
<dbReference type="RefSeq" id="WP_119902445.1">
    <property type="nucleotide sequence ID" value="NZ_QYZP01000002.1"/>
</dbReference>
<comment type="caution">
    <text evidence="2">The sequence shown here is derived from an EMBL/GenBank/DDBJ whole genome shotgun (WGS) entry which is preliminary data.</text>
</comment>
<evidence type="ECO:0000256" key="1">
    <source>
        <dbReference type="SAM" id="Phobius"/>
    </source>
</evidence>
<keyword evidence="1" id="KW-0472">Membrane</keyword>
<feature type="transmembrane region" description="Helical" evidence="1">
    <location>
        <begin position="45"/>
        <end position="66"/>
    </location>
</feature>
<dbReference type="EMBL" id="QYZP01000002">
    <property type="protein sequence ID" value="RJN31658.1"/>
    <property type="molecule type" value="Genomic_DNA"/>
</dbReference>